<evidence type="ECO:0000313" key="1">
    <source>
        <dbReference type="EMBL" id="ABM94798.1"/>
    </source>
</evidence>
<evidence type="ECO:0000313" key="2">
    <source>
        <dbReference type="Proteomes" id="UP000000366"/>
    </source>
</evidence>
<sequence length="214" mass="23270">MSVLNRPMVWAYIGASGSGKGVSINKALAALKPQRLLIWDPRDEYGKHAKRITTLPALVAEFKKAGDGPVRVRYVAGSGMPLADAFALVCSLAFEVGSLVFLAEELSDVTTASQAPAAWRRCITQGRHRALHIIGAAQRPALIDKTFMGNCTFIRCFTLRYSDDRAAMAKALDVPLADVSALQTVETEKATTIAYLERDFRAGVLQKGSIRMSR</sequence>
<accession>A2SGV9</accession>
<proteinExistence type="predicted"/>
<dbReference type="eggNOG" id="COG0433">
    <property type="taxonomic scope" value="Bacteria"/>
</dbReference>
<dbReference type="RefSeq" id="WP_011829435.1">
    <property type="nucleotide sequence ID" value="NC_008825.1"/>
</dbReference>
<protein>
    <recommendedName>
        <fullName evidence="3">Helicase HerA central domain-containing protein</fullName>
    </recommendedName>
</protein>
<evidence type="ECO:0008006" key="3">
    <source>
        <dbReference type="Google" id="ProtNLM"/>
    </source>
</evidence>
<dbReference type="InterPro" id="IPR027417">
    <property type="entry name" value="P-loop_NTPase"/>
</dbReference>
<dbReference type="STRING" id="420662.Mpe_A1840"/>
<dbReference type="Proteomes" id="UP000000366">
    <property type="component" value="Chromosome"/>
</dbReference>
<reference evidence="1 2" key="1">
    <citation type="journal article" date="2007" name="J. Bacteriol.">
        <title>Whole-genome analysis of the methyl tert-butyl ether-degrading beta-proteobacterium Methylibium petroleiphilum PM1.</title>
        <authorList>
            <person name="Kane S.R."/>
            <person name="Chakicherla A.Y."/>
            <person name="Chain P.S.G."/>
            <person name="Schmidt R."/>
            <person name="Shin M.W."/>
            <person name="Legler T.C."/>
            <person name="Scow K.M."/>
            <person name="Larimer F.W."/>
            <person name="Lucas S.M."/>
            <person name="Richardson P.M."/>
            <person name="Hristova K.R."/>
        </authorList>
    </citation>
    <scope>NUCLEOTIDE SEQUENCE [LARGE SCALE GENOMIC DNA]</scope>
    <source>
        <strain evidence="2">ATCC BAA-1232 / LMG 22953 / PM1</strain>
    </source>
</reference>
<dbReference type="KEGG" id="mpt:Mpe_A1840"/>
<name>A2SGV9_METPP</name>
<gene>
    <name evidence="1" type="ordered locus">Mpe_A1840</name>
</gene>
<dbReference type="SUPFAM" id="SSF52540">
    <property type="entry name" value="P-loop containing nucleoside triphosphate hydrolases"/>
    <property type="match status" value="1"/>
</dbReference>
<dbReference type="HOGENOM" id="CLU_1292395_0_0_4"/>
<keyword evidence="2" id="KW-1185">Reference proteome</keyword>
<dbReference type="AlphaFoldDB" id="A2SGV9"/>
<dbReference type="Gene3D" id="3.40.50.300">
    <property type="entry name" value="P-loop containing nucleotide triphosphate hydrolases"/>
    <property type="match status" value="1"/>
</dbReference>
<organism evidence="1 2">
    <name type="scientific">Methylibium petroleiphilum (strain ATCC BAA-1232 / LMG 22953 / PM1)</name>
    <dbReference type="NCBI Taxonomy" id="420662"/>
    <lineage>
        <taxon>Bacteria</taxon>
        <taxon>Pseudomonadati</taxon>
        <taxon>Pseudomonadota</taxon>
        <taxon>Betaproteobacteria</taxon>
        <taxon>Burkholderiales</taxon>
        <taxon>Sphaerotilaceae</taxon>
        <taxon>Methylibium</taxon>
    </lineage>
</organism>
<dbReference type="EMBL" id="CP000555">
    <property type="protein sequence ID" value="ABM94798.1"/>
    <property type="molecule type" value="Genomic_DNA"/>
</dbReference>